<dbReference type="PRINTS" id="PR00344">
    <property type="entry name" value="BCTRLSENSOR"/>
</dbReference>
<dbReference type="PANTHER" id="PTHR45436:SF15">
    <property type="entry name" value="SENSOR HISTIDINE KINASE CUSS"/>
    <property type="match status" value="1"/>
</dbReference>
<evidence type="ECO:0000313" key="13">
    <source>
        <dbReference type="EMBL" id="UTJ06976.1"/>
    </source>
</evidence>
<dbReference type="Gene3D" id="3.30.565.10">
    <property type="entry name" value="Histidine kinase-like ATPase, C-terminal domain"/>
    <property type="match status" value="1"/>
</dbReference>
<sequence>MEAKSIYKQFYTKLIIATSLFIIALSFIFYEYSRSTTYENIQKNMLKDAKKIYKISHENKEFNFKNFKTIQDDDLSIDLVNNPKLKNYKFFTYRKDNNHYIKLLYPYNMEKRKFIQLVRNINFEREILYSIIFKNLFILAIPGFLLMLIYSLVVSKSLLKPIIQINKKLSNMDENSLTQIDKKDLPIEFHSLSDSINSLTNRIETYVKFKKELFIGAAHELKTPLAVMKLKNEVTLRKKRDPEAYEETLKLTVKQIDDMNIMISSILDIGRAEGAQFEQTQDLDLVEFMKKKTNDYRMLSAQKNIIVTFFSNVNHLKVSMQVTLFNQILQNFVQNAIKFTPEDKSIAIRLKKGKEKIIITITDEGKGIDENIDLFAPFKRVGNQSGVGLGLFLAKNAADALRAKITLKNRKDEKSGCVAKLVLNNPSKLKNL</sequence>
<dbReference type="CDD" id="cd00082">
    <property type="entry name" value="HisKA"/>
    <property type="match status" value="1"/>
</dbReference>
<evidence type="ECO:0000256" key="3">
    <source>
        <dbReference type="ARBA" id="ARBA00012438"/>
    </source>
</evidence>
<dbReference type="InterPro" id="IPR004358">
    <property type="entry name" value="Sig_transdc_His_kin-like_C"/>
</dbReference>
<evidence type="ECO:0000256" key="11">
    <source>
        <dbReference type="SAM" id="Phobius"/>
    </source>
</evidence>
<dbReference type="InterPro" id="IPR036890">
    <property type="entry name" value="HATPase_C_sf"/>
</dbReference>
<dbReference type="InterPro" id="IPR003661">
    <property type="entry name" value="HisK_dim/P_dom"/>
</dbReference>
<dbReference type="Gene3D" id="1.10.287.130">
    <property type="match status" value="1"/>
</dbReference>
<dbReference type="SUPFAM" id="SSF47384">
    <property type="entry name" value="Homodimeric domain of signal transducing histidine kinase"/>
    <property type="match status" value="1"/>
</dbReference>
<evidence type="ECO:0000259" key="12">
    <source>
        <dbReference type="PROSITE" id="PS50109"/>
    </source>
</evidence>
<evidence type="ECO:0000256" key="4">
    <source>
        <dbReference type="ARBA" id="ARBA00022553"/>
    </source>
</evidence>
<dbReference type="CDD" id="cd00075">
    <property type="entry name" value="HATPase"/>
    <property type="match status" value="1"/>
</dbReference>
<dbReference type="SUPFAM" id="SSF55874">
    <property type="entry name" value="ATPase domain of HSP90 chaperone/DNA topoisomerase II/histidine kinase"/>
    <property type="match status" value="1"/>
</dbReference>
<evidence type="ECO:0000256" key="8">
    <source>
        <dbReference type="ARBA" id="ARBA00022989"/>
    </source>
</evidence>
<dbReference type="InterPro" id="IPR036097">
    <property type="entry name" value="HisK_dim/P_sf"/>
</dbReference>
<dbReference type="InterPro" id="IPR005467">
    <property type="entry name" value="His_kinase_dom"/>
</dbReference>
<evidence type="ECO:0000256" key="6">
    <source>
        <dbReference type="ARBA" id="ARBA00022692"/>
    </source>
</evidence>
<name>A0ABY5E494_9BACT</name>
<keyword evidence="4" id="KW-0597">Phosphoprotein</keyword>
<dbReference type="SMART" id="SM00387">
    <property type="entry name" value="HATPase_c"/>
    <property type="match status" value="1"/>
</dbReference>
<keyword evidence="6 11" id="KW-0812">Transmembrane</keyword>
<keyword evidence="8 11" id="KW-1133">Transmembrane helix</keyword>
<dbReference type="EC" id="2.7.13.3" evidence="3"/>
<feature type="transmembrane region" description="Helical" evidence="11">
    <location>
        <begin position="12"/>
        <end position="30"/>
    </location>
</feature>
<evidence type="ECO:0000256" key="10">
    <source>
        <dbReference type="ARBA" id="ARBA00023136"/>
    </source>
</evidence>
<dbReference type="Gene3D" id="6.10.340.10">
    <property type="match status" value="1"/>
</dbReference>
<dbReference type="EMBL" id="CP100595">
    <property type="protein sequence ID" value="UTJ06976.1"/>
    <property type="molecule type" value="Genomic_DNA"/>
</dbReference>
<dbReference type="RefSeq" id="WP_254577155.1">
    <property type="nucleotide sequence ID" value="NZ_CP100595.1"/>
</dbReference>
<evidence type="ECO:0000313" key="14">
    <source>
        <dbReference type="Proteomes" id="UP001060012"/>
    </source>
</evidence>
<keyword evidence="10 11" id="KW-0472">Membrane</keyword>
<comment type="subcellular location">
    <subcellularLocation>
        <location evidence="2">Membrane</location>
        <topology evidence="2">Multi-pass membrane protein</topology>
    </subcellularLocation>
</comment>
<evidence type="ECO:0000256" key="7">
    <source>
        <dbReference type="ARBA" id="ARBA00022777"/>
    </source>
</evidence>
<dbReference type="InterPro" id="IPR050428">
    <property type="entry name" value="TCS_sensor_his_kinase"/>
</dbReference>
<reference evidence="13" key="1">
    <citation type="submission" date="2022-07" db="EMBL/GenBank/DDBJ databases">
        <title>Arcobacter roscoffensis sp. nov., a marine bacterium isolated from coastal seawater collected from Roscoff, France.</title>
        <authorList>
            <person name="Pascual J."/>
            <person name="Lepeaux C."/>
            <person name="Methner A."/>
            <person name="Overmann J."/>
        </authorList>
    </citation>
    <scope>NUCLEOTIDE SEQUENCE</scope>
    <source>
        <strain evidence="13">ARW1-2F2</strain>
    </source>
</reference>
<feature type="domain" description="Histidine kinase" evidence="12">
    <location>
        <begin position="216"/>
        <end position="427"/>
    </location>
</feature>
<accession>A0ABY5E494</accession>
<dbReference type="PANTHER" id="PTHR45436">
    <property type="entry name" value="SENSOR HISTIDINE KINASE YKOH"/>
    <property type="match status" value="1"/>
</dbReference>
<keyword evidence="14" id="KW-1185">Reference proteome</keyword>
<feature type="transmembrane region" description="Helical" evidence="11">
    <location>
        <begin position="127"/>
        <end position="153"/>
    </location>
</feature>
<evidence type="ECO:0000256" key="9">
    <source>
        <dbReference type="ARBA" id="ARBA00023012"/>
    </source>
</evidence>
<keyword evidence="7 13" id="KW-0418">Kinase</keyword>
<dbReference type="Pfam" id="PF02518">
    <property type="entry name" value="HATPase_c"/>
    <property type="match status" value="1"/>
</dbReference>
<dbReference type="Pfam" id="PF00512">
    <property type="entry name" value="HisKA"/>
    <property type="match status" value="1"/>
</dbReference>
<evidence type="ECO:0000256" key="5">
    <source>
        <dbReference type="ARBA" id="ARBA00022679"/>
    </source>
</evidence>
<evidence type="ECO:0000256" key="1">
    <source>
        <dbReference type="ARBA" id="ARBA00000085"/>
    </source>
</evidence>
<proteinExistence type="predicted"/>
<dbReference type="PROSITE" id="PS50109">
    <property type="entry name" value="HIS_KIN"/>
    <property type="match status" value="1"/>
</dbReference>
<keyword evidence="9" id="KW-0902">Two-component regulatory system</keyword>
<dbReference type="InterPro" id="IPR003594">
    <property type="entry name" value="HATPase_dom"/>
</dbReference>
<gene>
    <name evidence="13" type="ORF">NJU99_02470</name>
</gene>
<organism evidence="13 14">
    <name type="scientific">Arcobacter roscoffensis</name>
    <dbReference type="NCBI Taxonomy" id="2961520"/>
    <lineage>
        <taxon>Bacteria</taxon>
        <taxon>Pseudomonadati</taxon>
        <taxon>Campylobacterota</taxon>
        <taxon>Epsilonproteobacteria</taxon>
        <taxon>Campylobacterales</taxon>
        <taxon>Arcobacteraceae</taxon>
        <taxon>Arcobacter</taxon>
    </lineage>
</organism>
<comment type="catalytic activity">
    <reaction evidence="1">
        <text>ATP + protein L-histidine = ADP + protein N-phospho-L-histidine.</text>
        <dbReference type="EC" id="2.7.13.3"/>
    </reaction>
</comment>
<dbReference type="Proteomes" id="UP001060012">
    <property type="component" value="Chromosome"/>
</dbReference>
<dbReference type="GO" id="GO:0016301">
    <property type="term" value="F:kinase activity"/>
    <property type="evidence" value="ECO:0007669"/>
    <property type="project" value="UniProtKB-KW"/>
</dbReference>
<dbReference type="SMART" id="SM00388">
    <property type="entry name" value="HisKA"/>
    <property type="match status" value="1"/>
</dbReference>
<keyword evidence="5" id="KW-0808">Transferase</keyword>
<protein>
    <recommendedName>
        <fullName evidence="3">histidine kinase</fullName>
        <ecNumber evidence="3">2.7.13.3</ecNumber>
    </recommendedName>
</protein>
<evidence type="ECO:0000256" key="2">
    <source>
        <dbReference type="ARBA" id="ARBA00004141"/>
    </source>
</evidence>